<dbReference type="OrthoDB" id="2066645at2"/>
<protein>
    <submittedName>
        <fullName evidence="2">DNA polymerase type B</fullName>
    </submittedName>
</protein>
<evidence type="ECO:0000256" key="1">
    <source>
        <dbReference type="SAM" id="MobiDB-lite"/>
    </source>
</evidence>
<feature type="compositionally biased region" description="Polar residues" evidence="1">
    <location>
        <begin position="1"/>
        <end position="15"/>
    </location>
</feature>
<evidence type="ECO:0000313" key="3">
    <source>
        <dbReference type="Proteomes" id="UP000198762"/>
    </source>
</evidence>
<organism evidence="2 3">
    <name type="scientific">Marinobacter segnicrescens</name>
    <dbReference type="NCBI Taxonomy" id="430453"/>
    <lineage>
        <taxon>Bacteria</taxon>
        <taxon>Pseudomonadati</taxon>
        <taxon>Pseudomonadota</taxon>
        <taxon>Gammaproteobacteria</taxon>
        <taxon>Pseudomonadales</taxon>
        <taxon>Marinobacteraceae</taxon>
        <taxon>Marinobacter</taxon>
    </lineage>
</organism>
<dbReference type="SUPFAM" id="SSF56672">
    <property type="entry name" value="DNA/RNA polymerases"/>
    <property type="match status" value="1"/>
</dbReference>
<name>A0A1I0HRP3_9GAMM</name>
<proteinExistence type="predicted"/>
<accession>A0A1I0HRP3</accession>
<gene>
    <name evidence="2" type="ORF">SAMN04487962_1338</name>
</gene>
<feature type="region of interest" description="Disordered" evidence="1">
    <location>
        <begin position="1"/>
        <end position="20"/>
    </location>
</feature>
<keyword evidence="3" id="KW-1185">Reference proteome</keyword>
<dbReference type="AlphaFoldDB" id="A0A1I0HRP3"/>
<dbReference type="Proteomes" id="UP000198762">
    <property type="component" value="Unassembled WGS sequence"/>
</dbReference>
<reference evidence="3" key="1">
    <citation type="submission" date="2016-10" db="EMBL/GenBank/DDBJ databases">
        <authorList>
            <person name="Varghese N."/>
            <person name="Submissions S."/>
        </authorList>
    </citation>
    <scope>NUCLEOTIDE SEQUENCE [LARGE SCALE GENOMIC DNA]</scope>
    <source>
        <strain evidence="3">CGMCC 1.6489</strain>
    </source>
</reference>
<sequence>MNPSQQDFSPNTPQSIEYGDFQPVAYDFNVPDAESFKPQNVVTASPDEQQSPKKRRFQSLSAPVLAFDTEYQRAPNGEDNQVLCYSYTIGTDSENYCSGIIETASKQKEGRVSLKKLVRTAVQQGLEEKVLDGWPEELIVCAHFLRADITTLSDFFTDIKTKVQGVRKSVASLEDTYGIDIDEESTKRLSKYDVNVYDKNQKRRHVDIAFYDSMLHAPAGQGLDAVGALVGKQKLSIPAPYSIARMAEFQSEQPEQFRAYAIADAEISFLHMQRTITFVEDELDLSGLPFTIGGMATRTFIKGLRKAGRDPRKLFGYVPKVKQVWPKGNGTPRTVKGWVPDSPRRILESFATECYHGGRNECFLTGPTEIGDWYDYDAPSCYTVILSACRPLNYESFRMTQDLADFMGDVLGLARVRFSFPANTRFPSLPVRTERYGLFYPLAGESYCTAPEIRVALDMGCDIQILQGFVVPWREASRSIFKPFMKQVRSARQDFPAKSFEERLWKEIGNSLYGKLGQGLRDKTAFDVSNGISSPIKPSDITNPYLAAHVTGFARALMSEMLNGVPADKTVVSVTTDGFLTDAHLSEIDLTGPVCQRFRELYHGIDPDGGEVLECKHKVKQVIAMKTRGQLTGAEEPGYEPVIAKAGVQIPRDVADQHKYMLDLYLDRVPGQRIKQSTLTSSRKQMLRNQDMVMETSERRLNLEPDLKRMPVNPRMVAVAGREHIALDSVPHATAAIGIEHRLSMDNWRGNNVMKSLDDWYGFEEYAQMQSTARKLSTLRIKQGERADELMVRLFLRVFTQEALGVTKSLTYTAFGKFLARLGYPVKQSQIGSAKRAKLIVGAVPVIPKTVALLERLLTQFPTFEYLSFFDPDQVDRIEALRSGNAVNG</sequence>
<dbReference type="RefSeq" id="WP_091854799.1">
    <property type="nucleotide sequence ID" value="NZ_FOHZ01000033.1"/>
</dbReference>
<evidence type="ECO:0000313" key="2">
    <source>
        <dbReference type="EMBL" id="SET86472.1"/>
    </source>
</evidence>
<dbReference type="EMBL" id="FOHZ01000033">
    <property type="protein sequence ID" value="SET86472.1"/>
    <property type="molecule type" value="Genomic_DNA"/>
</dbReference>
<dbReference type="InterPro" id="IPR043502">
    <property type="entry name" value="DNA/RNA_pol_sf"/>
</dbReference>